<evidence type="ECO:0000313" key="7">
    <source>
        <dbReference type="EMBL" id="RHW28402.1"/>
    </source>
</evidence>
<dbReference type="GO" id="GO:0005524">
    <property type="term" value="F:ATP binding"/>
    <property type="evidence" value="ECO:0007669"/>
    <property type="project" value="UniProtKB-KW"/>
</dbReference>
<keyword evidence="2" id="KW-0436">Ligase</keyword>
<keyword evidence="4" id="KW-0067">ATP-binding</keyword>
<evidence type="ECO:0000259" key="6">
    <source>
        <dbReference type="Pfam" id="PF00501"/>
    </source>
</evidence>
<dbReference type="PANTHER" id="PTHR43107:SF15">
    <property type="entry name" value="FATTY ACID TRANSPORT PROTEIN 3, ISOFORM A"/>
    <property type="match status" value="1"/>
</dbReference>
<keyword evidence="5" id="KW-0472">Membrane</keyword>
<dbReference type="GO" id="GO:0004467">
    <property type="term" value="F:long-chain fatty acid-CoA ligase activity"/>
    <property type="evidence" value="ECO:0007669"/>
    <property type="project" value="TreeGrafter"/>
</dbReference>
<comment type="similarity">
    <text evidence="1">Belongs to the ATP-dependent AMP-binding enzyme family.</text>
</comment>
<keyword evidence="5" id="KW-1133">Transmembrane helix</keyword>
<feature type="domain" description="AMP-dependent synthetase/ligase" evidence="6">
    <location>
        <begin position="13"/>
        <end position="75"/>
    </location>
</feature>
<sequence>MALGVAEHTTWVMGYDDRDTIYTCLPMFHINGLFCALYAGLIVGAHVVVAPRFGLSSFWDDIIDHEVTAGTHIGAVTTRCCGCRGRMSPRPRSKPCFCAT</sequence>
<dbReference type="Pfam" id="PF00501">
    <property type="entry name" value="AMP-binding"/>
    <property type="match status" value="1"/>
</dbReference>
<evidence type="ECO:0000256" key="1">
    <source>
        <dbReference type="ARBA" id="ARBA00006432"/>
    </source>
</evidence>
<organism evidence="7 8">
    <name type="scientific">Nocardioides immobilis</name>
    <dbReference type="NCBI Taxonomy" id="2049295"/>
    <lineage>
        <taxon>Bacteria</taxon>
        <taxon>Bacillati</taxon>
        <taxon>Actinomycetota</taxon>
        <taxon>Actinomycetes</taxon>
        <taxon>Propionibacteriales</taxon>
        <taxon>Nocardioidaceae</taxon>
        <taxon>Nocardioides</taxon>
    </lineage>
</organism>
<dbReference type="Proteomes" id="UP000283644">
    <property type="component" value="Unassembled WGS sequence"/>
</dbReference>
<protein>
    <recommendedName>
        <fullName evidence="6">AMP-dependent synthetase/ligase domain-containing protein</fullName>
    </recommendedName>
</protein>
<dbReference type="GO" id="GO:0005324">
    <property type="term" value="F:long-chain fatty acid transmembrane transporter activity"/>
    <property type="evidence" value="ECO:0007669"/>
    <property type="project" value="TreeGrafter"/>
</dbReference>
<keyword evidence="3" id="KW-0547">Nucleotide-binding</keyword>
<evidence type="ECO:0000256" key="5">
    <source>
        <dbReference type="SAM" id="Phobius"/>
    </source>
</evidence>
<dbReference type="EMBL" id="QXGH01000010">
    <property type="protein sequence ID" value="RHW28402.1"/>
    <property type="molecule type" value="Genomic_DNA"/>
</dbReference>
<dbReference type="GO" id="GO:0044539">
    <property type="term" value="P:long-chain fatty acid import into cell"/>
    <property type="evidence" value="ECO:0007669"/>
    <property type="project" value="TreeGrafter"/>
</dbReference>
<dbReference type="AlphaFoldDB" id="A0A417Y6P9"/>
<gene>
    <name evidence="7" type="ORF">D0Z08_05415</name>
</gene>
<dbReference type="Gene3D" id="3.40.50.980">
    <property type="match status" value="1"/>
</dbReference>
<evidence type="ECO:0000256" key="3">
    <source>
        <dbReference type="ARBA" id="ARBA00022741"/>
    </source>
</evidence>
<evidence type="ECO:0000256" key="4">
    <source>
        <dbReference type="ARBA" id="ARBA00022840"/>
    </source>
</evidence>
<dbReference type="GO" id="GO:0005886">
    <property type="term" value="C:plasma membrane"/>
    <property type="evidence" value="ECO:0007669"/>
    <property type="project" value="TreeGrafter"/>
</dbReference>
<name>A0A417Y6P9_9ACTN</name>
<evidence type="ECO:0000313" key="8">
    <source>
        <dbReference type="Proteomes" id="UP000283644"/>
    </source>
</evidence>
<accession>A0A417Y6P9</accession>
<comment type="caution">
    <text evidence="7">The sequence shown here is derived from an EMBL/GenBank/DDBJ whole genome shotgun (WGS) entry which is preliminary data.</text>
</comment>
<dbReference type="InterPro" id="IPR000873">
    <property type="entry name" value="AMP-dep_synth/lig_dom"/>
</dbReference>
<evidence type="ECO:0000256" key="2">
    <source>
        <dbReference type="ARBA" id="ARBA00022598"/>
    </source>
</evidence>
<dbReference type="SUPFAM" id="SSF56801">
    <property type="entry name" value="Acetyl-CoA synthetase-like"/>
    <property type="match status" value="1"/>
</dbReference>
<reference evidence="7 8" key="1">
    <citation type="submission" date="2018-09" db="EMBL/GenBank/DDBJ databases">
        <title>Genome sequencing of Nocardioides immobilis CCTCC AB 2017083 for comparison to Nocardioides silvaticus.</title>
        <authorList>
            <person name="Li C."/>
            <person name="Wang G."/>
        </authorList>
    </citation>
    <scope>NUCLEOTIDE SEQUENCE [LARGE SCALE GENOMIC DNA]</scope>
    <source>
        <strain evidence="7 8">CCTCC AB 2017083</strain>
    </source>
</reference>
<keyword evidence="8" id="KW-1185">Reference proteome</keyword>
<dbReference type="OrthoDB" id="9803968at2"/>
<keyword evidence="5" id="KW-0812">Transmembrane</keyword>
<feature type="transmembrane region" description="Helical" evidence="5">
    <location>
        <begin position="28"/>
        <end position="49"/>
    </location>
</feature>
<dbReference type="PANTHER" id="PTHR43107">
    <property type="entry name" value="LONG-CHAIN FATTY ACID TRANSPORT PROTEIN"/>
    <property type="match status" value="1"/>
</dbReference>
<proteinExistence type="inferred from homology"/>